<dbReference type="Pfam" id="PF10397">
    <property type="entry name" value="ADSL_C"/>
    <property type="match status" value="1"/>
</dbReference>
<dbReference type="GO" id="GO:0005829">
    <property type="term" value="C:cytosol"/>
    <property type="evidence" value="ECO:0007669"/>
    <property type="project" value="TreeGrafter"/>
</dbReference>
<dbReference type="Pfam" id="PF00206">
    <property type="entry name" value="Lyase_1"/>
    <property type="match status" value="1"/>
</dbReference>
<dbReference type="GO" id="GO:0070626">
    <property type="term" value="F:(S)-2-(5-amino-1-(5-phospho-D-ribosyl)imidazole-4-carboxamido) succinate lyase (fumarate-forming) activity"/>
    <property type="evidence" value="ECO:0007669"/>
    <property type="project" value="TreeGrafter"/>
</dbReference>
<accession>A0A9X1F4W9</accession>
<reference evidence="3" key="1">
    <citation type="submission" date="2021-04" db="EMBL/GenBank/DDBJ databases">
        <authorList>
            <person name="Pira H."/>
            <person name="Risdian C."/>
            <person name="Wink J."/>
        </authorList>
    </citation>
    <scope>NUCLEOTIDE SEQUENCE</scope>
    <source>
        <strain evidence="3">WH158</strain>
    </source>
</reference>
<dbReference type="AlphaFoldDB" id="A0A9X1F4W9"/>
<dbReference type="PROSITE" id="PS00163">
    <property type="entry name" value="FUMARATE_LYASES"/>
    <property type="match status" value="1"/>
</dbReference>
<feature type="domain" description="Adenylosuccinate lyase C-terminal" evidence="2">
    <location>
        <begin position="369"/>
        <end position="448"/>
    </location>
</feature>
<dbReference type="InterPro" id="IPR019468">
    <property type="entry name" value="AdenyloSucc_lyase_C"/>
</dbReference>
<dbReference type="GO" id="GO:0044208">
    <property type="term" value="P:'de novo' AMP biosynthetic process"/>
    <property type="evidence" value="ECO:0007669"/>
    <property type="project" value="TreeGrafter"/>
</dbReference>
<dbReference type="PANTHER" id="PTHR43172:SF1">
    <property type="entry name" value="ADENYLOSUCCINATE LYASE"/>
    <property type="match status" value="1"/>
</dbReference>
<dbReference type="PANTHER" id="PTHR43172">
    <property type="entry name" value="ADENYLOSUCCINATE LYASE"/>
    <property type="match status" value="1"/>
</dbReference>
<proteinExistence type="predicted"/>
<sequence>MIPAAALGLLASPVSASECRVGPVRALFEYEAQTQIILDVEAAMARAQAQHGVIPAEAAQEITDKALVELIPQVKFDATYSMVRHRMVALLTVWRESLNDSGDQYVHYGATTVDIYGTATVIQIDQAIEHLDRCLAQSIDVMSTLAEAHEETPMIGRTLGQHAQPITFGKKVSAWIGEYSRHRERLAQLRSRVRQSATLKGPVGNYSGLGNKAIEVEQSFASELGLDGAYLSDWSGTRDVIAEYGLTLGLIARSHQRIGQELFLLQGTDIAEVREAQPSGVVGSSSMPHKRNPRAPERLIHAGRTIPRLAEVLGDDVVNMFERDNTSRLTPIVEEISITSVDAVRRLNALIAGLEVDTAKMRANIDRTRGFAMSQRIAFALSNHMPRADAEALTKSVITKALEEETDFITALLSEPAVTAHFDLEALAKLLDPARIDPPAIEQVERVINQAKTSGADQ</sequence>
<keyword evidence="4" id="KW-1185">Reference proteome</keyword>
<organism evidence="3 4">
    <name type="scientific">Erythrobacter crassostreae</name>
    <dbReference type="NCBI Taxonomy" id="2828328"/>
    <lineage>
        <taxon>Bacteria</taxon>
        <taxon>Pseudomonadati</taxon>
        <taxon>Pseudomonadota</taxon>
        <taxon>Alphaproteobacteria</taxon>
        <taxon>Sphingomonadales</taxon>
        <taxon>Erythrobacteraceae</taxon>
        <taxon>Erythrobacter/Porphyrobacter group</taxon>
        <taxon>Erythrobacter</taxon>
    </lineage>
</organism>
<protein>
    <recommendedName>
        <fullName evidence="2">Adenylosuccinate lyase C-terminal domain-containing protein</fullName>
    </recommendedName>
</protein>
<dbReference type="GO" id="GO:0004018">
    <property type="term" value="F:N6-(1,2-dicarboxyethyl)AMP AMP-lyase (fumarate-forming) activity"/>
    <property type="evidence" value="ECO:0007669"/>
    <property type="project" value="TreeGrafter"/>
</dbReference>
<dbReference type="InterPro" id="IPR020557">
    <property type="entry name" value="Fumarate_lyase_CS"/>
</dbReference>
<keyword evidence="1" id="KW-0456">Lyase</keyword>
<evidence type="ECO:0000259" key="2">
    <source>
        <dbReference type="SMART" id="SM00998"/>
    </source>
</evidence>
<name>A0A9X1F4W9_9SPHN</name>
<evidence type="ECO:0000256" key="1">
    <source>
        <dbReference type="ARBA" id="ARBA00023239"/>
    </source>
</evidence>
<dbReference type="SMART" id="SM00998">
    <property type="entry name" value="ADSL_C"/>
    <property type="match status" value="1"/>
</dbReference>
<evidence type="ECO:0000313" key="3">
    <source>
        <dbReference type="EMBL" id="MBV7260292.1"/>
    </source>
</evidence>
<gene>
    <name evidence="3" type="ORF">KCG46_11995</name>
</gene>
<evidence type="ECO:0000313" key="4">
    <source>
        <dbReference type="Proteomes" id="UP001138681"/>
    </source>
</evidence>
<dbReference type="EMBL" id="JAGSPC010000004">
    <property type="protein sequence ID" value="MBV7260292.1"/>
    <property type="molecule type" value="Genomic_DNA"/>
</dbReference>
<comment type="caution">
    <text evidence="3">The sequence shown here is derived from an EMBL/GenBank/DDBJ whole genome shotgun (WGS) entry which is preliminary data.</text>
</comment>
<dbReference type="Proteomes" id="UP001138681">
    <property type="component" value="Unassembled WGS sequence"/>
</dbReference>
<dbReference type="RefSeq" id="WP_218405679.1">
    <property type="nucleotide sequence ID" value="NZ_JAGSPC010000004.1"/>
</dbReference>
<dbReference type="InterPro" id="IPR022761">
    <property type="entry name" value="Fumarate_lyase_N"/>
</dbReference>